<dbReference type="GO" id="GO:0005886">
    <property type="term" value="C:plasma membrane"/>
    <property type="evidence" value="ECO:0007669"/>
    <property type="project" value="UniProtKB-SubCell"/>
</dbReference>
<dbReference type="PANTHER" id="PTHR23531:SF2">
    <property type="entry name" value="PERMEASE"/>
    <property type="match status" value="1"/>
</dbReference>
<dbReference type="GO" id="GO:0022857">
    <property type="term" value="F:transmembrane transporter activity"/>
    <property type="evidence" value="ECO:0007669"/>
    <property type="project" value="InterPro"/>
</dbReference>
<feature type="transmembrane region" description="Helical" evidence="6">
    <location>
        <begin position="299"/>
        <end position="320"/>
    </location>
</feature>
<comment type="subcellular location">
    <subcellularLocation>
        <location evidence="1">Cell membrane</location>
        <topology evidence="1">Multi-pass membrane protein</topology>
    </subcellularLocation>
</comment>
<dbReference type="Proteomes" id="UP000053681">
    <property type="component" value="Unassembled WGS sequence"/>
</dbReference>
<proteinExistence type="predicted"/>
<organism evidence="8 9">
    <name type="scientific">Priestia veravalensis</name>
    <dbReference type="NCBI Taxonomy" id="1414648"/>
    <lineage>
        <taxon>Bacteria</taxon>
        <taxon>Bacillati</taxon>
        <taxon>Bacillota</taxon>
        <taxon>Bacilli</taxon>
        <taxon>Bacillales</taxon>
        <taxon>Bacillaceae</taxon>
        <taxon>Priestia</taxon>
    </lineage>
</organism>
<keyword evidence="3 6" id="KW-0812">Transmembrane</keyword>
<dbReference type="CDD" id="cd17489">
    <property type="entry name" value="MFS_YfcJ_like"/>
    <property type="match status" value="1"/>
</dbReference>
<dbReference type="Gene3D" id="1.20.1250.20">
    <property type="entry name" value="MFS general substrate transporter like domains"/>
    <property type="match status" value="1"/>
</dbReference>
<feature type="transmembrane region" description="Helical" evidence="6">
    <location>
        <begin position="139"/>
        <end position="158"/>
    </location>
</feature>
<feature type="transmembrane region" description="Helical" evidence="6">
    <location>
        <begin position="332"/>
        <end position="355"/>
    </location>
</feature>
<feature type="transmembrane region" description="Helical" evidence="6">
    <location>
        <begin position="244"/>
        <end position="262"/>
    </location>
</feature>
<feature type="transmembrane region" description="Helical" evidence="6">
    <location>
        <begin position="107"/>
        <end position="127"/>
    </location>
</feature>
<dbReference type="PROSITE" id="PS50850">
    <property type="entry name" value="MFS"/>
    <property type="match status" value="1"/>
</dbReference>
<evidence type="ECO:0000259" key="7">
    <source>
        <dbReference type="PROSITE" id="PS50850"/>
    </source>
</evidence>
<dbReference type="SUPFAM" id="SSF103473">
    <property type="entry name" value="MFS general substrate transporter"/>
    <property type="match status" value="1"/>
</dbReference>
<feature type="transmembrane region" description="Helical" evidence="6">
    <location>
        <begin position="274"/>
        <end position="293"/>
    </location>
</feature>
<evidence type="ECO:0000256" key="4">
    <source>
        <dbReference type="ARBA" id="ARBA00022989"/>
    </source>
</evidence>
<keyword evidence="5 6" id="KW-0472">Membrane</keyword>
<evidence type="ECO:0000256" key="3">
    <source>
        <dbReference type="ARBA" id="ARBA00022692"/>
    </source>
</evidence>
<dbReference type="PANTHER" id="PTHR23531">
    <property type="entry name" value="QUINOLENE RESISTANCE PROTEIN NORA"/>
    <property type="match status" value="1"/>
</dbReference>
<keyword evidence="2" id="KW-0813">Transport</keyword>
<evidence type="ECO:0000313" key="9">
    <source>
        <dbReference type="Proteomes" id="UP000053681"/>
    </source>
</evidence>
<dbReference type="InterPro" id="IPR011701">
    <property type="entry name" value="MFS"/>
</dbReference>
<evidence type="ECO:0000256" key="1">
    <source>
        <dbReference type="ARBA" id="ARBA00004651"/>
    </source>
</evidence>
<protein>
    <submittedName>
        <fullName evidence="8">Multidrug MFS transporter</fullName>
    </submittedName>
</protein>
<feature type="transmembrane region" description="Helical" evidence="6">
    <location>
        <begin position="164"/>
        <end position="184"/>
    </location>
</feature>
<dbReference type="Pfam" id="PF07690">
    <property type="entry name" value="MFS_1"/>
    <property type="match status" value="1"/>
</dbReference>
<accession>A0A0V8JLF0</accession>
<evidence type="ECO:0000313" key="8">
    <source>
        <dbReference type="EMBL" id="KSU87800.1"/>
    </source>
</evidence>
<dbReference type="InterPro" id="IPR052714">
    <property type="entry name" value="MFS_Exporter"/>
</dbReference>
<gene>
    <name evidence="8" type="ORF">AS180_11335</name>
</gene>
<dbReference type="RefSeq" id="WP_062686832.1">
    <property type="nucleotide sequence ID" value="NZ_KQ758651.1"/>
</dbReference>
<reference evidence="8 9" key="1">
    <citation type="submission" date="2015-11" db="EMBL/GenBank/DDBJ databases">
        <title>Bacillus caseinolyticus sp nov.</title>
        <authorList>
            <person name="Dastager S.G."/>
            <person name="Mawlankar R."/>
        </authorList>
    </citation>
    <scope>NUCLEOTIDE SEQUENCE [LARGE SCALE GENOMIC DNA]</scope>
    <source>
        <strain evidence="8 9">SGD-V-76</strain>
    </source>
</reference>
<name>A0A0V8JLF0_9BACI</name>
<dbReference type="InterPro" id="IPR036259">
    <property type="entry name" value="MFS_trans_sf"/>
</dbReference>
<sequence length="402" mass="43113">MSKSKLWTKDFVAVSMTSFFIFVVFYMMTVTLPLYATDILQADKGSLGLIVTVFLISAIIFRPLSGKWMITFGQKRILVIGAVLFLIGSVLYSQINSLSSLLLLRVLHGIGFGMATTATGGIVANVIPDDRRGEGMGYFATFMNLAMVIGPFMGLTLIEASGHSAVFTVAIVASVLGLLCSLVLKVPTLKIVKNSTEVKVSFLASLFEFKALPIALAGFVLSFAYASIISFVSVFAKEMNFTSVASYFFVVYAVCLLLSRPFTGKWFDRYGENFVVYPAILLFTIGVFLISQASSGTTFLLAGGLIGIGFGTLTSSLQSIAIKVSPPQRRGVATATFFVLFDSGLGVGSSVLAVVSGSIGYQGMYGVCAIIGVMALVVYYALHGRYSKVTSRVALEKQIVNK</sequence>
<feature type="transmembrane region" description="Helical" evidence="6">
    <location>
        <begin position="211"/>
        <end position="232"/>
    </location>
</feature>
<comment type="caution">
    <text evidence="8">The sequence shown here is derived from an EMBL/GenBank/DDBJ whole genome shotgun (WGS) entry which is preliminary data.</text>
</comment>
<evidence type="ECO:0000256" key="2">
    <source>
        <dbReference type="ARBA" id="ARBA00022448"/>
    </source>
</evidence>
<evidence type="ECO:0000256" key="5">
    <source>
        <dbReference type="ARBA" id="ARBA00023136"/>
    </source>
</evidence>
<dbReference type="InterPro" id="IPR020846">
    <property type="entry name" value="MFS_dom"/>
</dbReference>
<feature type="transmembrane region" description="Helical" evidence="6">
    <location>
        <begin position="361"/>
        <end position="382"/>
    </location>
</feature>
<evidence type="ECO:0000256" key="6">
    <source>
        <dbReference type="SAM" id="Phobius"/>
    </source>
</evidence>
<dbReference type="AlphaFoldDB" id="A0A0V8JLF0"/>
<keyword evidence="9" id="KW-1185">Reference proteome</keyword>
<feature type="transmembrane region" description="Helical" evidence="6">
    <location>
        <begin position="47"/>
        <end position="65"/>
    </location>
</feature>
<keyword evidence="4 6" id="KW-1133">Transmembrane helix</keyword>
<feature type="domain" description="Major facilitator superfamily (MFS) profile" evidence="7">
    <location>
        <begin position="10"/>
        <end position="387"/>
    </location>
</feature>
<feature type="transmembrane region" description="Helical" evidence="6">
    <location>
        <begin position="12"/>
        <end position="35"/>
    </location>
</feature>
<feature type="transmembrane region" description="Helical" evidence="6">
    <location>
        <begin position="77"/>
        <end position="95"/>
    </location>
</feature>
<dbReference type="EMBL" id="LNQP01000035">
    <property type="protein sequence ID" value="KSU87800.1"/>
    <property type="molecule type" value="Genomic_DNA"/>
</dbReference>